<sequence>MPNLRPGNLTDVPADETQFTGSLADTIEQELDALLTLDGLPQLPSDPTDSEVRARRRFLIAIARGVVRHLHENPEAFVVTVSGGDHQVAINAEQL</sequence>
<protein>
    <submittedName>
        <fullName evidence="1">Uncharacterized protein</fullName>
    </submittedName>
</protein>
<keyword evidence="2" id="KW-1185">Reference proteome</keyword>
<dbReference type="STRING" id="282683.SAMN04488105_12131"/>
<dbReference type="Proteomes" id="UP000198994">
    <property type="component" value="Unassembled WGS sequence"/>
</dbReference>
<dbReference type="AlphaFoldDB" id="A0A1G7L3C5"/>
<accession>A0A1G7L3C5</accession>
<dbReference type="OrthoDB" id="282280at204455"/>
<dbReference type="RefSeq" id="WP_008886186.1">
    <property type="nucleotide sequence ID" value="NZ_FNAV01000021.1"/>
</dbReference>
<evidence type="ECO:0000313" key="1">
    <source>
        <dbReference type="EMBL" id="SDF43580.1"/>
    </source>
</evidence>
<gene>
    <name evidence="1" type="ORF">SAMN04488105_12131</name>
</gene>
<evidence type="ECO:0000313" key="2">
    <source>
        <dbReference type="Proteomes" id="UP000198994"/>
    </source>
</evidence>
<organism evidence="1 2">
    <name type="scientific">Salipiger thiooxidans</name>
    <dbReference type="NCBI Taxonomy" id="282683"/>
    <lineage>
        <taxon>Bacteria</taxon>
        <taxon>Pseudomonadati</taxon>
        <taxon>Pseudomonadota</taxon>
        <taxon>Alphaproteobacteria</taxon>
        <taxon>Rhodobacterales</taxon>
        <taxon>Roseobacteraceae</taxon>
        <taxon>Salipiger</taxon>
    </lineage>
</organism>
<proteinExistence type="predicted"/>
<dbReference type="EMBL" id="FNAV01000021">
    <property type="protein sequence ID" value="SDF43580.1"/>
    <property type="molecule type" value="Genomic_DNA"/>
</dbReference>
<name>A0A1G7L3C5_9RHOB</name>
<reference evidence="2" key="1">
    <citation type="submission" date="2016-10" db="EMBL/GenBank/DDBJ databases">
        <authorList>
            <person name="Varghese N."/>
            <person name="Submissions S."/>
        </authorList>
    </citation>
    <scope>NUCLEOTIDE SEQUENCE [LARGE SCALE GENOMIC DNA]</scope>
    <source>
        <strain evidence="2">DSM 10146</strain>
    </source>
</reference>